<protein>
    <submittedName>
        <fullName evidence="2">GNAT family N-acetyltransferase</fullName>
    </submittedName>
</protein>
<gene>
    <name evidence="2" type="ORF">FS935_01165</name>
</gene>
<evidence type="ECO:0000313" key="2">
    <source>
        <dbReference type="EMBL" id="TXC93446.1"/>
    </source>
</evidence>
<dbReference type="GO" id="GO:0016747">
    <property type="term" value="F:acyltransferase activity, transferring groups other than amino-acyl groups"/>
    <property type="evidence" value="ECO:0007669"/>
    <property type="project" value="InterPro"/>
</dbReference>
<sequence length="228" mass="26676">MAIKWVEVNNENLSYVEPVMKLYDQAFPIEVREPHNIFLESVHIAKTRKNNNYHFLVGLIEEELVSFATAHYFAEINSGFVVYIVTNPKLQNVGVGSKTLAKMEELLNHDAIQTGNSTIRAIFLETETHEMAHTEEEKKACMKRNRFFSRNHYEKYEEISYLQPPLYEDEEAVPLNLFVKNIDKMILTKHGIKEAIKTIYEEKYFLVNKIDKNILNNCLKKMKIEDAE</sequence>
<organism evidence="2 3">
    <name type="scientific">Metabacillus litoralis</name>
    <dbReference type="NCBI Taxonomy" id="152268"/>
    <lineage>
        <taxon>Bacteria</taxon>
        <taxon>Bacillati</taxon>
        <taxon>Bacillota</taxon>
        <taxon>Bacilli</taxon>
        <taxon>Bacillales</taxon>
        <taxon>Bacillaceae</taxon>
        <taxon>Metabacillus</taxon>
    </lineage>
</organism>
<dbReference type="InterPro" id="IPR000182">
    <property type="entry name" value="GNAT_dom"/>
</dbReference>
<keyword evidence="3" id="KW-1185">Reference proteome</keyword>
<reference evidence="2 3" key="1">
    <citation type="journal article" date="2005" name="Int. J. Syst. Evol. Microbiol.">
        <title>Bacillus litoralis sp. nov., isolated from a tidal flat of the Yellow Sea in Korea.</title>
        <authorList>
            <person name="Yoon J.H."/>
            <person name="Oh T.K."/>
        </authorList>
    </citation>
    <scope>NUCLEOTIDE SEQUENCE [LARGE SCALE GENOMIC DNA]</scope>
    <source>
        <strain evidence="2 3">SW-211</strain>
    </source>
</reference>
<dbReference type="Proteomes" id="UP000321363">
    <property type="component" value="Unassembled WGS sequence"/>
</dbReference>
<dbReference type="Gene3D" id="3.40.630.30">
    <property type="match status" value="1"/>
</dbReference>
<comment type="caution">
    <text evidence="2">The sequence shown here is derived from an EMBL/GenBank/DDBJ whole genome shotgun (WGS) entry which is preliminary data.</text>
</comment>
<proteinExistence type="predicted"/>
<keyword evidence="2" id="KW-0808">Transferase</keyword>
<dbReference type="Pfam" id="PF00583">
    <property type="entry name" value="Acetyltransf_1"/>
    <property type="match status" value="1"/>
</dbReference>
<feature type="domain" description="N-acetyltransferase" evidence="1">
    <location>
        <begin position="6"/>
        <end position="180"/>
    </location>
</feature>
<dbReference type="AlphaFoldDB" id="A0A5C6W647"/>
<accession>A0A5C6W647</accession>
<dbReference type="PROSITE" id="PS51186">
    <property type="entry name" value="GNAT"/>
    <property type="match status" value="1"/>
</dbReference>
<dbReference type="SUPFAM" id="SSF55729">
    <property type="entry name" value="Acyl-CoA N-acyltransferases (Nat)"/>
    <property type="match status" value="1"/>
</dbReference>
<evidence type="ECO:0000313" key="3">
    <source>
        <dbReference type="Proteomes" id="UP000321363"/>
    </source>
</evidence>
<dbReference type="InterPro" id="IPR016181">
    <property type="entry name" value="Acyl_CoA_acyltransferase"/>
</dbReference>
<dbReference type="OrthoDB" id="2398454at2"/>
<name>A0A5C6W647_9BACI</name>
<dbReference type="EMBL" id="VOQF01000001">
    <property type="protein sequence ID" value="TXC93446.1"/>
    <property type="molecule type" value="Genomic_DNA"/>
</dbReference>
<evidence type="ECO:0000259" key="1">
    <source>
        <dbReference type="PROSITE" id="PS51186"/>
    </source>
</evidence>